<protein>
    <submittedName>
        <fullName evidence="6">LysR family transcriptional regulator</fullName>
    </submittedName>
</protein>
<dbReference type="SUPFAM" id="SSF46785">
    <property type="entry name" value="Winged helix' DNA-binding domain"/>
    <property type="match status" value="1"/>
</dbReference>
<keyword evidence="7" id="KW-1185">Reference proteome</keyword>
<evidence type="ECO:0000256" key="2">
    <source>
        <dbReference type="ARBA" id="ARBA00023015"/>
    </source>
</evidence>
<evidence type="ECO:0000313" key="7">
    <source>
        <dbReference type="Proteomes" id="UP001597294"/>
    </source>
</evidence>
<dbReference type="Proteomes" id="UP001597294">
    <property type="component" value="Unassembled WGS sequence"/>
</dbReference>
<dbReference type="Pfam" id="PF00126">
    <property type="entry name" value="HTH_1"/>
    <property type="match status" value="1"/>
</dbReference>
<accession>A0ABW5BRP6</accession>
<comment type="caution">
    <text evidence="6">The sequence shown here is derived from an EMBL/GenBank/DDBJ whole genome shotgun (WGS) entry which is preliminary data.</text>
</comment>
<evidence type="ECO:0000259" key="5">
    <source>
        <dbReference type="PROSITE" id="PS50931"/>
    </source>
</evidence>
<proteinExistence type="inferred from homology"/>
<dbReference type="InterPro" id="IPR058163">
    <property type="entry name" value="LysR-type_TF_proteobact-type"/>
</dbReference>
<evidence type="ECO:0000256" key="4">
    <source>
        <dbReference type="ARBA" id="ARBA00023163"/>
    </source>
</evidence>
<dbReference type="Pfam" id="PF03466">
    <property type="entry name" value="LysR_substrate"/>
    <property type="match status" value="1"/>
</dbReference>
<keyword evidence="3" id="KW-0238">DNA-binding</keyword>
<sequence length="311" mass="34129">MAYFMTIKPPHPKGPPLNSLRAFEAAARHSSFSLAAEELSVTPGAIAQHIKALESWTNADLFERQSQGVKLTPLGLSIRVDFTTAFDQLGGAVQKLRSQAAPKDIRIAALPSIAQLWVSPRLPAIRRETPEVSISLTAMEKSPNLKRASFDLSIFFEKSGKVSTPEQKIISICEDFIFPVCAPSVAKNLSTLADLANETLLHDTTWSDDWVKWLSYARLKLEPVLNIDEGVAKIETSGPVFSLYSLALEEVKNGAGVLIGHEPLVRDALKRGELVQPFKLKLKTNQTLSISMASSTKTKNIIPDMIKILTI</sequence>
<evidence type="ECO:0000313" key="6">
    <source>
        <dbReference type="EMBL" id="MFD2207599.1"/>
    </source>
</evidence>
<name>A0ABW5BRP6_9PROT</name>
<organism evidence="6 7">
    <name type="scientific">Kiloniella antarctica</name>
    <dbReference type="NCBI Taxonomy" id="1550907"/>
    <lineage>
        <taxon>Bacteria</taxon>
        <taxon>Pseudomonadati</taxon>
        <taxon>Pseudomonadota</taxon>
        <taxon>Alphaproteobacteria</taxon>
        <taxon>Rhodospirillales</taxon>
        <taxon>Kiloniellaceae</taxon>
        <taxon>Kiloniella</taxon>
    </lineage>
</organism>
<dbReference type="PROSITE" id="PS50931">
    <property type="entry name" value="HTH_LYSR"/>
    <property type="match status" value="1"/>
</dbReference>
<dbReference type="SUPFAM" id="SSF53850">
    <property type="entry name" value="Periplasmic binding protein-like II"/>
    <property type="match status" value="1"/>
</dbReference>
<dbReference type="Gene3D" id="3.40.190.10">
    <property type="entry name" value="Periplasmic binding protein-like II"/>
    <property type="match status" value="2"/>
</dbReference>
<comment type="similarity">
    <text evidence="1">Belongs to the LysR transcriptional regulatory family.</text>
</comment>
<dbReference type="InterPro" id="IPR000847">
    <property type="entry name" value="LysR_HTH_N"/>
</dbReference>
<gene>
    <name evidence="6" type="ORF">ACFSKO_18430</name>
</gene>
<dbReference type="PANTHER" id="PTHR30537:SF74">
    <property type="entry name" value="HTH-TYPE TRANSCRIPTIONAL REGULATOR TRPI"/>
    <property type="match status" value="1"/>
</dbReference>
<evidence type="ECO:0000256" key="3">
    <source>
        <dbReference type="ARBA" id="ARBA00023125"/>
    </source>
</evidence>
<dbReference type="InterPro" id="IPR036390">
    <property type="entry name" value="WH_DNA-bd_sf"/>
</dbReference>
<dbReference type="EMBL" id="JBHUII010000011">
    <property type="protein sequence ID" value="MFD2207599.1"/>
    <property type="molecule type" value="Genomic_DNA"/>
</dbReference>
<keyword evidence="4" id="KW-0804">Transcription</keyword>
<reference evidence="7" key="1">
    <citation type="journal article" date="2019" name="Int. J. Syst. Evol. Microbiol.">
        <title>The Global Catalogue of Microorganisms (GCM) 10K type strain sequencing project: providing services to taxonomists for standard genome sequencing and annotation.</title>
        <authorList>
            <consortium name="The Broad Institute Genomics Platform"/>
            <consortium name="The Broad Institute Genome Sequencing Center for Infectious Disease"/>
            <person name="Wu L."/>
            <person name="Ma J."/>
        </authorList>
    </citation>
    <scope>NUCLEOTIDE SEQUENCE [LARGE SCALE GENOMIC DNA]</scope>
    <source>
        <strain evidence="7">CGMCC 4.7192</strain>
    </source>
</reference>
<dbReference type="PANTHER" id="PTHR30537">
    <property type="entry name" value="HTH-TYPE TRANSCRIPTIONAL REGULATOR"/>
    <property type="match status" value="1"/>
</dbReference>
<keyword evidence="2" id="KW-0805">Transcription regulation</keyword>
<evidence type="ECO:0000256" key="1">
    <source>
        <dbReference type="ARBA" id="ARBA00009437"/>
    </source>
</evidence>
<feature type="domain" description="HTH lysR-type" evidence="5">
    <location>
        <begin position="15"/>
        <end position="72"/>
    </location>
</feature>
<dbReference type="Gene3D" id="1.10.10.10">
    <property type="entry name" value="Winged helix-like DNA-binding domain superfamily/Winged helix DNA-binding domain"/>
    <property type="match status" value="1"/>
</dbReference>
<dbReference type="InterPro" id="IPR005119">
    <property type="entry name" value="LysR_subst-bd"/>
</dbReference>
<dbReference type="InterPro" id="IPR036388">
    <property type="entry name" value="WH-like_DNA-bd_sf"/>
</dbReference>